<dbReference type="RefSeq" id="WP_332922168.1">
    <property type="nucleotide sequence ID" value="NZ_AP025292.1"/>
</dbReference>
<accession>A0ABN6L495</accession>
<gene>
    <name evidence="3" type="ORF">PEPS_01580</name>
</gene>
<feature type="signal peptide" evidence="2">
    <location>
        <begin position="1"/>
        <end position="22"/>
    </location>
</feature>
<sequence length="286" mass="32291">MKTQRFNLLFFLLILTTGSVFAQGRAASKGFSHHTNLRSKWSFGASVGSTTLNTDALKLADSKSYFNPLVGIGIHYQINNYWSASAHLNFFSQTFDGGSLPMYKDSVSLAFSSRNIEYYAVIRRKILTSLNYLKATQYWDIDLFVGLGNVMFIHEDYSSSSIRNDGFVINNATSPSTDNISMISHAQLGIIVPVGLGFNYHISDKFTVNIEGAYRFSTSDFLDGIKVEGQAKDGYFYSSIGVVYRPWNKSGTKYLYNQHLKIKQKNRKRSTPKKVKSKNYRSTNKL</sequence>
<feature type="chain" id="PRO_5045077412" description="Outer membrane protein beta-barrel domain-containing protein" evidence="2">
    <location>
        <begin position="23"/>
        <end position="286"/>
    </location>
</feature>
<evidence type="ECO:0000256" key="2">
    <source>
        <dbReference type="SAM" id="SignalP"/>
    </source>
</evidence>
<evidence type="ECO:0000313" key="3">
    <source>
        <dbReference type="EMBL" id="BDC97877.1"/>
    </source>
</evidence>
<evidence type="ECO:0000313" key="4">
    <source>
        <dbReference type="Proteomes" id="UP001354989"/>
    </source>
</evidence>
<protein>
    <recommendedName>
        <fullName evidence="5">Outer membrane protein beta-barrel domain-containing protein</fullName>
    </recommendedName>
</protein>
<proteinExistence type="predicted"/>
<evidence type="ECO:0008006" key="5">
    <source>
        <dbReference type="Google" id="ProtNLM"/>
    </source>
</evidence>
<dbReference type="InterPro" id="IPR011250">
    <property type="entry name" value="OMP/PagP_B-barrel"/>
</dbReference>
<name>A0ABN6L495_9BACT</name>
<reference evidence="3 4" key="1">
    <citation type="submission" date="2021-12" db="EMBL/GenBank/DDBJ databases">
        <title>Genome sequencing of bacteria with rrn-lacking chromosome and rrn-plasmid.</title>
        <authorList>
            <person name="Anda M."/>
            <person name="Iwasaki W."/>
        </authorList>
    </citation>
    <scope>NUCLEOTIDE SEQUENCE [LARGE SCALE GENOMIC DNA]</scope>
    <source>
        <strain evidence="3 4">NBRC 101262</strain>
    </source>
</reference>
<organism evidence="3 4">
    <name type="scientific">Persicobacter psychrovividus</name>
    <dbReference type="NCBI Taxonomy" id="387638"/>
    <lineage>
        <taxon>Bacteria</taxon>
        <taxon>Pseudomonadati</taxon>
        <taxon>Bacteroidota</taxon>
        <taxon>Cytophagia</taxon>
        <taxon>Cytophagales</taxon>
        <taxon>Persicobacteraceae</taxon>
        <taxon>Persicobacter</taxon>
    </lineage>
</organism>
<dbReference type="Proteomes" id="UP001354989">
    <property type="component" value="Chromosome"/>
</dbReference>
<dbReference type="SUPFAM" id="SSF56925">
    <property type="entry name" value="OMPA-like"/>
    <property type="match status" value="1"/>
</dbReference>
<feature type="compositionally biased region" description="Basic residues" evidence="1">
    <location>
        <begin position="264"/>
        <end position="279"/>
    </location>
</feature>
<evidence type="ECO:0000256" key="1">
    <source>
        <dbReference type="SAM" id="MobiDB-lite"/>
    </source>
</evidence>
<dbReference type="EMBL" id="AP025292">
    <property type="protein sequence ID" value="BDC97877.1"/>
    <property type="molecule type" value="Genomic_DNA"/>
</dbReference>
<keyword evidence="2" id="KW-0732">Signal</keyword>
<feature type="region of interest" description="Disordered" evidence="1">
    <location>
        <begin position="264"/>
        <end position="286"/>
    </location>
</feature>
<keyword evidence="4" id="KW-1185">Reference proteome</keyword>